<evidence type="ECO:0000256" key="2">
    <source>
        <dbReference type="ARBA" id="ARBA00022478"/>
    </source>
</evidence>
<feature type="region of interest" description="Disordered" evidence="5">
    <location>
        <begin position="212"/>
        <end position="255"/>
    </location>
</feature>
<evidence type="ECO:0000256" key="4">
    <source>
        <dbReference type="ARBA" id="ARBA00023242"/>
    </source>
</evidence>
<organism evidence="7 8">
    <name type="scientific">Crepidotus variabilis</name>
    <dbReference type="NCBI Taxonomy" id="179855"/>
    <lineage>
        <taxon>Eukaryota</taxon>
        <taxon>Fungi</taxon>
        <taxon>Dikarya</taxon>
        <taxon>Basidiomycota</taxon>
        <taxon>Agaricomycotina</taxon>
        <taxon>Agaricomycetes</taxon>
        <taxon>Agaricomycetidae</taxon>
        <taxon>Agaricales</taxon>
        <taxon>Agaricineae</taxon>
        <taxon>Crepidotaceae</taxon>
        <taxon>Crepidotus</taxon>
    </lineage>
</organism>
<keyword evidence="4" id="KW-0539">Nucleus</keyword>
<keyword evidence="2" id="KW-0240">DNA-directed RNA polymerase</keyword>
<dbReference type="Proteomes" id="UP000807306">
    <property type="component" value="Unassembled WGS sequence"/>
</dbReference>
<evidence type="ECO:0000256" key="5">
    <source>
        <dbReference type="SAM" id="MobiDB-lite"/>
    </source>
</evidence>
<dbReference type="GO" id="GO:0006362">
    <property type="term" value="P:transcription elongation by RNA polymerase I"/>
    <property type="evidence" value="ECO:0007669"/>
    <property type="project" value="TreeGrafter"/>
</dbReference>
<evidence type="ECO:0000313" key="7">
    <source>
        <dbReference type="EMBL" id="KAF9531585.1"/>
    </source>
</evidence>
<dbReference type="AlphaFoldDB" id="A0A9P6ELZ9"/>
<keyword evidence="3" id="KW-0804">Transcription</keyword>
<dbReference type="PANTHER" id="PTHR12709">
    <property type="entry name" value="DNA-DIRECTED RNA POLYMERASE II, III"/>
    <property type="match status" value="1"/>
</dbReference>
<evidence type="ECO:0000313" key="8">
    <source>
        <dbReference type="Proteomes" id="UP000807306"/>
    </source>
</evidence>
<dbReference type="GO" id="GO:0005736">
    <property type="term" value="C:RNA polymerase I complex"/>
    <property type="evidence" value="ECO:0007669"/>
    <property type="project" value="TreeGrafter"/>
</dbReference>
<keyword evidence="8" id="KW-1185">Reference proteome</keyword>
<dbReference type="InterPro" id="IPR041901">
    <property type="entry name" value="RNAP_I_Rpa43_N"/>
</dbReference>
<dbReference type="InterPro" id="IPR041178">
    <property type="entry name" value="RPA43_OB"/>
</dbReference>
<dbReference type="Pfam" id="PF17875">
    <property type="entry name" value="RPA43_OB"/>
    <property type="match status" value="1"/>
</dbReference>
<dbReference type="InterPro" id="IPR036898">
    <property type="entry name" value="RNA_pol_Rpb7-like_N_sf"/>
</dbReference>
<feature type="compositionally biased region" description="Acidic residues" evidence="5">
    <location>
        <begin position="228"/>
        <end position="243"/>
    </location>
</feature>
<gene>
    <name evidence="7" type="ORF">CPB83DRAFT_867962</name>
</gene>
<dbReference type="CDD" id="cd04328">
    <property type="entry name" value="RNAP_I_Rpa43_N"/>
    <property type="match status" value="1"/>
</dbReference>
<evidence type="ECO:0000256" key="1">
    <source>
        <dbReference type="ARBA" id="ARBA00004123"/>
    </source>
</evidence>
<dbReference type="PANTHER" id="PTHR12709:SF5">
    <property type="entry name" value="DNA-DIRECTED RNA POLYMERASE I SUBUNIT RPA43"/>
    <property type="match status" value="1"/>
</dbReference>
<sequence length="255" mass="27887">MSKRKESTSTAPPTKKIKPDNEANSQFHILNTTLVLSVPPVFAADPRGGAQELLDSMLMRYIPSLQGVLLAHSNLNFINSTAKIHADCPFLICNVLFDATVWSPKIGYTLAGKINLSSPDHVALLVHKTFNVSIPRRHIPVDTWEFEQGPAENDPEFGNKDEQEEDENSTSGRWVHKLTGEPLGGRNSSLEFTVIGFTVANEMLSLLGSIQPDPFSLRHSQPTKATNEEESSDEEESAEEASESESSGSDEAVAV</sequence>
<feature type="domain" description="RPA43 OB" evidence="6">
    <location>
        <begin position="104"/>
        <end position="210"/>
    </location>
</feature>
<dbReference type="GO" id="GO:0006352">
    <property type="term" value="P:DNA-templated transcription initiation"/>
    <property type="evidence" value="ECO:0007669"/>
    <property type="project" value="InterPro"/>
</dbReference>
<evidence type="ECO:0000256" key="3">
    <source>
        <dbReference type="ARBA" id="ARBA00023163"/>
    </source>
</evidence>
<dbReference type="InterPro" id="IPR045113">
    <property type="entry name" value="Rpb7-like"/>
</dbReference>
<accession>A0A9P6ELZ9</accession>
<dbReference type="Gene3D" id="3.30.1490.120">
    <property type="entry name" value="RNA polymerase Rpb7-like, N-terminal domain"/>
    <property type="match status" value="1"/>
</dbReference>
<feature type="region of interest" description="Disordered" evidence="5">
    <location>
        <begin position="147"/>
        <end position="180"/>
    </location>
</feature>
<evidence type="ECO:0000259" key="6">
    <source>
        <dbReference type="Pfam" id="PF17875"/>
    </source>
</evidence>
<proteinExistence type="predicted"/>
<reference evidence="7" key="1">
    <citation type="submission" date="2020-11" db="EMBL/GenBank/DDBJ databases">
        <authorList>
            <consortium name="DOE Joint Genome Institute"/>
            <person name="Ahrendt S."/>
            <person name="Riley R."/>
            <person name="Andreopoulos W."/>
            <person name="Labutti K."/>
            <person name="Pangilinan J."/>
            <person name="Ruiz-Duenas F.J."/>
            <person name="Barrasa J.M."/>
            <person name="Sanchez-Garcia M."/>
            <person name="Camarero S."/>
            <person name="Miyauchi S."/>
            <person name="Serrano A."/>
            <person name="Linde D."/>
            <person name="Babiker R."/>
            <person name="Drula E."/>
            <person name="Ayuso-Fernandez I."/>
            <person name="Pacheco R."/>
            <person name="Padilla G."/>
            <person name="Ferreira P."/>
            <person name="Barriuso J."/>
            <person name="Kellner H."/>
            <person name="Castanera R."/>
            <person name="Alfaro M."/>
            <person name="Ramirez L."/>
            <person name="Pisabarro A.G."/>
            <person name="Kuo A."/>
            <person name="Tritt A."/>
            <person name="Lipzen A."/>
            <person name="He G."/>
            <person name="Yan M."/>
            <person name="Ng V."/>
            <person name="Cullen D."/>
            <person name="Martin F."/>
            <person name="Rosso M.-N."/>
            <person name="Henrissat B."/>
            <person name="Hibbett D."/>
            <person name="Martinez A.T."/>
            <person name="Grigoriev I.V."/>
        </authorList>
    </citation>
    <scope>NUCLEOTIDE SEQUENCE</scope>
    <source>
        <strain evidence="7">CBS 506.95</strain>
    </source>
</reference>
<dbReference type="Gene3D" id="2.40.50.1060">
    <property type="match status" value="1"/>
</dbReference>
<dbReference type="EMBL" id="MU157834">
    <property type="protein sequence ID" value="KAF9531585.1"/>
    <property type="molecule type" value="Genomic_DNA"/>
</dbReference>
<protein>
    <recommendedName>
        <fullName evidence="6">RPA43 OB domain-containing protein</fullName>
    </recommendedName>
</protein>
<feature type="compositionally biased region" description="Low complexity" evidence="5">
    <location>
        <begin position="244"/>
        <end position="255"/>
    </location>
</feature>
<comment type="caution">
    <text evidence="7">The sequence shown here is derived from an EMBL/GenBank/DDBJ whole genome shotgun (WGS) entry which is preliminary data.</text>
</comment>
<name>A0A9P6ELZ9_9AGAR</name>
<feature type="region of interest" description="Disordered" evidence="5">
    <location>
        <begin position="1"/>
        <end position="22"/>
    </location>
</feature>
<comment type="subcellular location">
    <subcellularLocation>
        <location evidence="1">Nucleus</location>
    </subcellularLocation>
</comment>
<dbReference type="OrthoDB" id="10250504at2759"/>